<keyword evidence="2" id="KW-0472">Membrane</keyword>
<comment type="caution">
    <text evidence="3">The sequence shown here is derived from an EMBL/GenBank/DDBJ whole genome shotgun (WGS) entry which is preliminary data.</text>
</comment>
<accession>A0ABR1UHB0</accession>
<reference evidence="3 4" key="1">
    <citation type="submission" date="2023-01" db="EMBL/GenBank/DDBJ databases">
        <title>Analysis of 21 Apiospora genomes using comparative genomics revels a genus with tremendous synthesis potential of carbohydrate active enzymes and secondary metabolites.</title>
        <authorList>
            <person name="Sorensen T."/>
        </authorList>
    </citation>
    <scope>NUCLEOTIDE SEQUENCE [LARGE SCALE GENOMIC DNA]</scope>
    <source>
        <strain evidence="3 4">CBS 135458</strain>
    </source>
</reference>
<gene>
    <name evidence="3" type="ORF">PG994_008737</name>
</gene>
<dbReference type="RefSeq" id="XP_066713735.1">
    <property type="nucleotide sequence ID" value="XM_066860146.1"/>
</dbReference>
<evidence type="ECO:0000313" key="4">
    <source>
        <dbReference type="Proteomes" id="UP001480595"/>
    </source>
</evidence>
<protein>
    <submittedName>
        <fullName evidence="3">Uncharacterized protein</fullName>
    </submittedName>
</protein>
<evidence type="ECO:0000256" key="2">
    <source>
        <dbReference type="SAM" id="Phobius"/>
    </source>
</evidence>
<sequence length="713" mass="79467">MSKSGGAPAEDTLLLDYPSTFFAWVPFKAASKRHWPVFLSGMIVLIVTCAITPLQGAILKIEKLTFQRESELINKDTNLTVTTTKLSTDLECWPAKASWEGWRNYYEFDNGRGCRVKDIPVDDYSPYTMHYIGWETNSWSEYGLNLAGLCPEENSHQVLLVWARRYSQTTYDHITGEGPGEVEITASFGEPRYWKQQVLVSMSSNQSVLQTEHGDSIQPLGTAERLDSEFNKTAFESFLGGGQPPDMGDGGDEYSVTYRVSDDRHFMGIGLQHTLSNVIEPLKSTFEAMHQVMFSITVARINSLEASPDMDNATGIVELLNGALGASRYQWTASWLSRSWRTMSRLSLPPWSKAFWVLLNRLLATIQPFTELQRGHSSGSRSVDLKYTSLPPQFLLWKAAKARHILLGIVCFISILGNALSVSLGALFNELPVAADEAVQIPALQTPTVTDDSLGALLKAWNASANGYNDHFTIAKFYLTTGTKLPPWLTEEYYFLPFALDRMLDVRAESYTARTHGVTTVPSCKPLARTILTRTNLDPSPVLGAVHKHRIRRPHLVPIAKVRECRAPRTEPLQPNGETWHGHTLVSRAITRRIAITKIFMADVAFIISMVLLSLSVVTAVVVYVFGPTPFLPRFPDTIGSVVEYVAKSRLTEPDWESTSTASSEEGGDGAEKASKSTYTFGRYTDRDGNEHLGIDADPFVVKVDREGNPEWY</sequence>
<feature type="transmembrane region" description="Helical" evidence="2">
    <location>
        <begin position="604"/>
        <end position="626"/>
    </location>
</feature>
<proteinExistence type="predicted"/>
<dbReference type="GeneID" id="92093209"/>
<name>A0ABR1UHB0_9PEZI</name>
<dbReference type="Proteomes" id="UP001480595">
    <property type="component" value="Unassembled WGS sequence"/>
</dbReference>
<dbReference type="EMBL" id="JAQQWL010000009">
    <property type="protein sequence ID" value="KAK8058289.1"/>
    <property type="molecule type" value="Genomic_DNA"/>
</dbReference>
<keyword evidence="2" id="KW-0812">Transmembrane</keyword>
<feature type="region of interest" description="Disordered" evidence="1">
    <location>
        <begin position="654"/>
        <end position="675"/>
    </location>
</feature>
<feature type="transmembrane region" description="Helical" evidence="2">
    <location>
        <begin position="37"/>
        <end position="59"/>
    </location>
</feature>
<evidence type="ECO:0000256" key="1">
    <source>
        <dbReference type="SAM" id="MobiDB-lite"/>
    </source>
</evidence>
<dbReference type="PANTHER" id="PTHR37544:SF3">
    <property type="entry name" value="SPRAY"/>
    <property type="match status" value="1"/>
</dbReference>
<feature type="transmembrane region" description="Helical" evidence="2">
    <location>
        <begin position="405"/>
        <end position="428"/>
    </location>
</feature>
<keyword evidence="2" id="KW-1133">Transmembrane helix</keyword>
<dbReference type="InterPro" id="IPR021840">
    <property type="entry name" value="DUF3433"/>
</dbReference>
<dbReference type="PANTHER" id="PTHR37544">
    <property type="entry name" value="SPRAY-RELATED"/>
    <property type="match status" value="1"/>
</dbReference>
<evidence type="ECO:0000313" key="3">
    <source>
        <dbReference type="EMBL" id="KAK8058289.1"/>
    </source>
</evidence>
<organism evidence="3 4">
    <name type="scientific">Apiospora phragmitis</name>
    <dbReference type="NCBI Taxonomy" id="2905665"/>
    <lineage>
        <taxon>Eukaryota</taxon>
        <taxon>Fungi</taxon>
        <taxon>Dikarya</taxon>
        <taxon>Ascomycota</taxon>
        <taxon>Pezizomycotina</taxon>
        <taxon>Sordariomycetes</taxon>
        <taxon>Xylariomycetidae</taxon>
        <taxon>Amphisphaeriales</taxon>
        <taxon>Apiosporaceae</taxon>
        <taxon>Apiospora</taxon>
    </lineage>
</organism>
<keyword evidence="4" id="KW-1185">Reference proteome</keyword>
<dbReference type="Pfam" id="PF11915">
    <property type="entry name" value="DUF3433"/>
    <property type="match status" value="2"/>
</dbReference>